<protein>
    <submittedName>
        <fullName evidence="1">Uncharacterized protein</fullName>
    </submittedName>
</protein>
<evidence type="ECO:0000313" key="1">
    <source>
        <dbReference type="EMBL" id="CAF1201700.1"/>
    </source>
</evidence>
<sequence>MIKTFSRSFRNKVNESDNRWEAVGGVDDLITIIKQLGQDYRELDSHNNWREESSIWGRLAKNSKLIKKDASARKWLYTVWRQDRRSIRTTFFKDKIVTNLPAPLDISLSMNLSAEPKKTFPSKAGRHHVGYIHTAGEYPFCVHFLTEMQIDR</sequence>
<accession>A0A814WFV9</accession>
<dbReference type="Proteomes" id="UP000681722">
    <property type="component" value="Unassembled WGS sequence"/>
</dbReference>
<comment type="caution">
    <text evidence="1">The sequence shown here is derived from an EMBL/GenBank/DDBJ whole genome shotgun (WGS) entry which is preliminary data.</text>
</comment>
<evidence type="ECO:0000313" key="2">
    <source>
        <dbReference type="EMBL" id="CAF3966139.1"/>
    </source>
</evidence>
<organism evidence="1 3">
    <name type="scientific">Didymodactylos carnosus</name>
    <dbReference type="NCBI Taxonomy" id="1234261"/>
    <lineage>
        <taxon>Eukaryota</taxon>
        <taxon>Metazoa</taxon>
        <taxon>Spiralia</taxon>
        <taxon>Gnathifera</taxon>
        <taxon>Rotifera</taxon>
        <taxon>Eurotatoria</taxon>
        <taxon>Bdelloidea</taxon>
        <taxon>Philodinida</taxon>
        <taxon>Philodinidae</taxon>
        <taxon>Didymodactylos</taxon>
    </lineage>
</organism>
<dbReference type="Proteomes" id="UP000663829">
    <property type="component" value="Unassembled WGS sequence"/>
</dbReference>
<gene>
    <name evidence="1" type="ORF">GPM918_LOCUS23754</name>
    <name evidence="2" type="ORF">SRO942_LOCUS23752</name>
</gene>
<reference evidence="1" key="1">
    <citation type="submission" date="2021-02" db="EMBL/GenBank/DDBJ databases">
        <authorList>
            <person name="Nowell W R."/>
        </authorList>
    </citation>
    <scope>NUCLEOTIDE SEQUENCE</scope>
</reference>
<dbReference type="EMBL" id="CAJOBC010008603">
    <property type="protein sequence ID" value="CAF3966139.1"/>
    <property type="molecule type" value="Genomic_DNA"/>
</dbReference>
<dbReference type="AlphaFoldDB" id="A0A814WFV9"/>
<name>A0A814WFV9_9BILA</name>
<keyword evidence="3" id="KW-1185">Reference proteome</keyword>
<dbReference type="EMBL" id="CAJNOQ010008603">
    <property type="protein sequence ID" value="CAF1201700.1"/>
    <property type="molecule type" value="Genomic_DNA"/>
</dbReference>
<proteinExistence type="predicted"/>
<evidence type="ECO:0000313" key="3">
    <source>
        <dbReference type="Proteomes" id="UP000663829"/>
    </source>
</evidence>